<proteinExistence type="predicted"/>
<evidence type="ECO:0000313" key="1">
    <source>
        <dbReference type="EMBL" id="CAG8565283.1"/>
    </source>
</evidence>
<comment type="caution">
    <text evidence="1">The sequence shown here is derived from an EMBL/GenBank/DDBJ whole genome shotgun (WGS) entry which is preliminary data.</text>
</comment>
<evidence type="ECO:0000313" key="2">
    <source>
        <dbReference type="Proteomes" id="UP000789366"/>
    </source>
</evidence>
<dbReference type="EMBL" id="CAJVPW010006153">
    <property type="protein sequence ID" value="CAG8565283.1"/>
    <property type="molecule type" value="Genomic_DNA"/>
</dbReference>
<protein>
    <submittedName>
        <fullName evidence="1">16687_t:CDS:1</fullName>
    </submittedName>
</protein>
<sequence length="104" mass="11905">MDAYQRSGASTKGTIFTNSSWHHRTALHHTTPLFLVLNDLGTNDTILLETQITEIHVDNGFLNSYDANAEKDPDKEACTYIESNWELFEQAFRRICTKKAANNW</sequence>
<keyword evidence="2" id="KW-1185">Reference proteome</keyword>
<name>A0ACA9M5K0_9GLOM</name>
<accession>A0ACA9M5K0</accession>
<dbReference type="Proteomes" id="UP000789366">
    <property type="component" value="Unassembled WGS sequence"/>
</dbReference>
<gene>
    <name evidence="1" type="ORF">SPELUC_LOCUS5772</name>
</gene>
<organism evidence="1 2">
    <name type="scientific">Cetraspora pellucida</name>
    <dbReference type="NCBI Taxonomy" id="1433469"/>
    <lineage>
        <taxon>Eukaryota</taxon>
        <taxon>Fungi</taxon>
        <taxon>Fungi incertae sedis</taxon>
        <taxon>Mucoromycota</taxon>
        <taxon>Glomeromycotina</taxon>
        <taxon>Glomeromycetes</taxon>
        <taxon>Diversisporales</taxon>
        <taxon>Gigasporaceae</taxon>
        <taxon>Cetraspora</taxon>
    </lineage>
</organism>
<reference evidence="1" key="1">
    <citation type="submission" date="2021-06" db="EMBL/GenBank/DDBJ databases">
        <authorList>
            <person name="Kallberg Y."/>
            <person name="Tangrot J."/>
            <person name="Rosling A."/>
        </authorList>
    </citation>
    <scope>NUCLEOTIDE SEQUENCE</scope>
    <source>
        <strain evidence="1">28 12/20/2015</strain>
    </source>
</reference>